<organism evidence="2 3">
    <name type="scientific">Flammeovirga kamogawensis</name>
    <dbReference type="NCBI Taxonomy" id="373891"/>
    <lineage>
        <taxon>Bacteria</taxon>
        <taxon>Pseudomonadati</taxon>
        <taxon>Bacteroidota</taxon>
        <taxon>Cytophagia</taxon>
        <taxon>Cytophagales</taxon>
        <taxon>Flammeovirgaceae</taxon>
        <taxon>Flammeovirga</taxon>
    </lineage>
</organism>
<sequence length="90" mass="10283">MKKALIILSLLSLPFMTMANEVEIKTKSKTPKYKFVEGKMIKVGNFPKGHTLKIYKTPEIVGKVEYKATVNYHKTDCGHLISTRNIDKKK</sequence>
<gene>
    <name evidence="2" type="ORF">KM029_16705</name>
</gene>
<proteinExistence type="predicted"/>
<dbReference type="EMBL" id="CP076128">
    <property type="protein sequence ID" value="QWG06928.1"/>
    <property type="molecule type" value="Genomic_DNA"/>
</dbReference>
<evidence type="ECO:0000313" key="2">
    <source>
        <dbReference type="EMBL" id="QWG06928.1"/>
    </source>
</evidence>
<dbReference type="RefSeq" id="WP_144074330.1">
    <property type="nucleotide sequence ID" value="NZ_CP076128.1"/>
</dbReference>
<evidence type="ECO:0000256" key="1">
    <source>
        <dbReference type="SAM" id="SignalP"/>
    </source>
</evidence>
<keyword evidence="1" id="KW-0732">Signal</keyword>
<protein>
    <submittedName>
        <fullName evidence="2">Uncharacterized protein</fullName>
    </submittedName>
</protein>
<feature type="signal peptide" evidence="1">
    <location>
        <begin position="1"/>
        <end position="19"/>
    </location>
</feature>
<reference evidence="2 3" key="1">
    <citation type="submission" date="2021-05" db="EMBL/GenBank/DDBJ databases">
        <title>Comparative genomic studies on the polysaccharide-degrading batcterial strains of the Flammeovirga genus.</title>
        <authorList>
            <person name="Zewei F."/>
            <person name="Zheng Z."/>
            <person name="Yu L."/>
            <person name="Ruyue G."/>
            <person name="Yanhong M."/>
            <person name="Yuanyuan C."/>
            <person name="Jingyan G."/>
            <person name="Wenjun H."/>
        </authorList>
    </citation>
    <scope>NUCLEOTIDE SEQUENCE [LARGE SCALE GENOMIC DNA]</scope>
    <source>
        <strain evidence="2 3">YS10</strain>
    </source>
</reference>
<accession>A0ABX8GTK7</accession>
<feature type="chain" id="PRO_5046130675" evidence="1">
    <location>
        <begin position="20"/>
        <end position="90"/>
    </location>
</feature>
<name>A0ABX8GTK7_9BACT</name>
<keyword evidence="3" id="KW-1185">Reference proteome</keyword>
<evidence type="ECO:0000313" key="3">
    <source>
        <dbReference type="Proteomes" id="UP000682802"/>
    </source>
</evidence>
<dbReference type="Proteomes" id="UP000682802">
    <property type="component" value="Chromosome 1"/>
</dbReference>